<protein>
    <submittedName>
        <fullName evidence="1">Transcriptional regulator</fullName>
    </submittedName>
</protein>
<comment type="caution">
    <text evidence="1">The sequence shown here is derived from an EMBL/GenBank/DDBJ whole genome shotgun (WGS) entry which is preliminary data.</text>
</comment>
<dbReference type="Pfam" id="PF10115">
    <property type="entry name" value="HlyU"/>
    <property type="match status" value="1"/>
</dbReference>
<dbReference type="OrthoDB" id="9800971at2"/>
<dbReference type="AlphaFoldDB" id="A0A5C8ZA56"/>
<dbReference type="InterPro" id="IPR018772">
    <property type="entry name" value="Transcription_activator_HlyU"/>
</dbReference>
<sequence length="90" mass="10055">MFGWFKKSPAAPVKQVWVEHNGFRICATPIAEAGQYRVSGIIEKGEDEAVKQHRFVRADLIANKDEADAFSVLKAKLMIDQMGDAIFSDD</sequence>
<dbReference type="Proteomes" id="UP000321764">
    <property type="component" value="Unassembled WGS sequence"/>
</dbReference>
<proteinExistence type="predicted"/>
<name>A0A5C8ZA56_9GAMM</name>
<evidence type="ECO:0000313" key="1">
    <source>
        <dbReference type="EMBL" id="TXR54842.1"/>
    </source>
</evidence>
<dbReference type="EMBL" id="VKAD01000001">
    <property type="protein sequence ID" value="TXR54842.1"/>
    <property type="molecule type" value="Genomic_DNA"/>
</dbReference>
<dbReference type="RefSeq" id="WP_147714241.1">
    <property type="nucleotide sequence ID" value="NZ_VKAD01000001.1"/>
</dbReference>
<gene>
    <name evidence="1" type="ORF">FME95_09995</name>
</gene>
<keyword evidence="2" id="KW-1185">Reference proteome</keyword>
<accession>A0A5C8ZA56</accession>
<organism evidence="1 2">
    <name type="scientific">Reinekea thalattae</name>
    <dbReference type="NCBI Taxonomy" id="2593301"/>
    <lineage>
        <taxon>Bacteria</taxon>
        <taxon>Pseudomonadati</taxon>
        <taxon>Pseudomonadota</taxon>
        <taxon>Gammaproteobacteria</taxon>
        <taxon>Oceanospirillales</taxon>
        <taxon>Saccharospirillaceae</taxon>
        <taxon>Reinekea</taxon>
    </lineage>
</organism>
<reference evidence="1 2" key="1">
    <citation type="submission" date="2019-07" db="EMBL/GenBank/DDBJ databases">
        <title>Reinekea sp. strain SSH23 genome sequencing and assembly.</title>
        <authorList>
            <person name="Kim I."/>
        </authorList>
    </citation>
    <scope>NUCLEOTIDE SEQUENCE [LARGE SCALE GENOMIC DNA]</scope>
    <source>
        <strain evidence="1 2">SSH23</strain>
    </source>
</reference>
<evidence type="ECO:0000313" key="2">
    <source>
        <dbReference type="Proteomes" id="UP000321764"/>
    </source>
</evidence>